<dbReference type="Proteomes" id="UP000217257">
    <property type="component" value="Chromosome"/>
</dbReference>
<evidence type="ECO:0000313" key="10">
    <source>
        <dbReference type="Proteomes" id="UP000217257"/>
    </source>
</evidence>
<dbReference type="Pfam" id="PF01756">
    <property type="entry name" value="ACOX"/>
    <property type="match status" value="1"/>
</dbReference>
<evidence type="ECO:0000256" key="4">
    <source>
        <dbReference type="ARBA" id="ARBA00022827"/>
    </source>
</evidence>
<feature type="domain" description="Acyl-CoA oxidase/dehydrogenase middle" evidence="7">
    <location>
        <begin position="135"/>
        <end position="245"/>
    </location>
</feature>
<keyword evidence="5" id="KW-0560">Oxidoreductase</keyword>
<dbReference type="Gene3D" id="2.40.110.10">
    <property type="entry name" value="Butyryl-CoA Dehydrogenase, subunit A, domain 2"/>
    <property type="match status" value="1"/>
</dbReference>
<dbReference type="InterPro" id="IPR012258">
    <property type="entry name" value="Acyl-CoA_oxidase"/>
</dbReference>
<comment type="cofactor">
    <cofactor evidence="1">
        <name>FAD</name>
        <dbReference type="ChEBI" id="CHEBI:57692"/>
    </cofactor>
</comment>
<feature type="domain" description="Acyl-CoA oxidase C-alpha1" evidence="8">
    <location>
        <begin position="292"/>
        <end position="432"/>
    </location>
</feature>
<evidence type="ECO:0000256" key="5">
    <source>
        <dbReference type="ARBA" id="ARBA00023002"/>
    </source>
</evidence>
<dbReference type="Pfam" id="PF22924">
    <property type="entry name" value="ACOX_C_alpha1"/>
    <property type="match status" value="1"/>
</dbReference>
<dbReference type="GO" id="GO:0003997">
    <property type="term" value="F:acyl-CoA oxidase activity"/>
    <property type="evidence" value="ECO:0007669"/>
    <property type="project" value="InterPro"/>
</dbReference>
<dbReference type="GO" id="GO:0055088">
    <property type="term" value="P:lipid homeostasis"/>
    <property type="evidence" value="ECO:0007669"/>
    <property type="project" value="TreeGrafter"/>
</dbReference>
<feature type="domain" description="Acyl-CoA oxidase C-terminal" evidence="6">
    <location>
        <begin position="462"/>
        <end position="596"/>
    </location>
</feature>
<dbReference type="GO" id="GO:0033540">
    <property type="term" value="P:fatty acid beta-oxidation using acyl-CoA oxidase"/>
    <property type="evidence" value="ECO:0007669"/>
    <property type="project" value="TreeGrafter"/>
</dbReference>
<dbReference type="SUPFAM" id="SSF47203">
    <property type="entry name" value="Acyl-CoA dehydrogenase C-terminal domain-like"/>
    <property type="match status" value="2"/>
</dbReference>
<dbReference type="Pfam" id="PF02770">
    <property type="entry name" value="Acyl-CoA_dh_M"/>
    <property type="match status" value="1"/>
</dbReference>
<dbReference type="SUPFAM" id="SSF56645">
    <property type="entry name" value="Acyl-CoA dehydrogenase NM domain-like"/>
    <property type="match status" value="1"/>
</dbReference>
<dbReference type="InterPro" id="IPR006091">
    <property type="entry name" value="Acyl-CoA_Oxase/DH_mid-dom"/>
</dbReference>
<evidence type="ECO:0000313" key="9">
    <source>
        <dbReference type="EMBL" id="ATB42435.1"/>
    </source>
</evidence>
<dbReference type="KEGG" id="cfus:CYFUS_007913"/>
<dbReference type="PANTHER" id="PTHR10909:SF352">
    <property type="entry name" value="ACYL-COENZYME A OXIDASE-LIKE PROTEIN"/>
    <property type="match status" value="1"/>
</dbReference>
<evidence type="ECO:0000256" key="2">
    <source>
        <dbReference type="ARBA" id="ARBA00006288"/>
    </source>
</evidence>
<name>A0A250JEW3_9BACT</name>
<dbReference type="PIRSF" id="PIRSF000168">
    <property type="entry name" value="Acyl-CoA_oxidase"/>
    <property type="match status" value="1"/>
</dbReference>
<dbReference type="RefSeq" id="WP_198316307.1">
    <property type="nucleotide sequence ID" value="NZ_CP022098.1"/>
</dbReference>
<organism evidence="9 10">
    <name type="scientific">Cystobacter fuscus</name>
    <dbReference type="NCBI Taxonomy" id="43"/>
    <lineage>
        <taxon>Bacteria</taxon>
        <taxon>Pseudomonadati</taxon>
        <taxon>Myxococcota</taxon>
        <taxon>Myxococcia</taxon>
        <taxon>Myxococcales</taxon>
        <taxon>Cystobacterineae</taxon>
        <taxon>Archangiaceae</taxon>
        <taxon>Cystobacter</taxon>
    </lineage>
</organism>
<dbReference type="Gene3D" id="1.20.140.10">
    <property type="entry name" value="Butyryl-CoA Dehydrogenase, subunit A, domain 3"/>
    <property type="match status" value="2"/>
</dbReference>
<dbReference type="InterPro" id="IPR036250">
    <property type="entry name" value="AcylCo_DH-like_C"/>
</dbReference>
<dbReference type="InterPro" id="IPR002655">
    <property type="entry name" value="Acyl-CoA_oxidase_C"/>
</dbReference>
<protein>
    <submittedName>
        <fullName evidence="9">Acyl-CoA oxidase</fullName>
    </submittedName>
</protein>
<evidence type="ECO:0000256" key="3">
    <source>
        <dbReference type="ARBA" id="ARBA00022630"/>
    </source>
</evidence>
<dbReference type="InterPro" id="IPR055060">
    <property type="entry name" value="ACOX_C_alpha1"/>
</dbReference>
<comment type="similarity">
    <text evidence="2">Belongs to the acyl-CoA oxidase family.</text>
</comment>
<sequence>MTMQPLLAPEPSVEDQLYRILNSTRPEYAWKLRRYFEEHWDPSLSFQNEDLDGFREKTHFMVRKLLQAGLLSLAELNQKPSEYMKFCEHSCWIDGSVAATLFGHFLIFGGSLVFLGTERHRALVDVADDFRLPGCFCMTEVGHGSNLAGLGTTATYDAERGEFIINTPSWRDAKWAIALLAWNARVVTVMAQLYMPDGECKGIHSFLVPVRDEEGRPLPGVKISDVDWLIGLNGVGIGGAMFEQVRIPRENLLNRFADVTAEGKYVTSFDSPGELFRAQISPLMIERLVPFAVAGMKIALAVAARYGKERRQFGPRGGPERPIIEYSSHKRRLVPGVAESYAVAFMLERLHLEADVTMPEPLPTPLQPLCASFKAYSYEAATRVIQNARECCGVHSFRHINKIARAQLDMHGFAHAAGDNVVLFQYAGRILLEDFAGGKGPFKEAAEPDASSCSATCVKHQELFAARFTQLLDYTRGEFMKHMGEGLSRADAWNEILTFAIELGRAYAIRETHKQFLRVIGTCAPGPAKDILTELCELYGWSTVSANLGWYRDVSDGSLELSALFVERTVLEYSQRLAPKLDLLVDSFGIPEVLLPAADLMADLPGKFS</sequence>
<gene>
    <name evidence="9" type="ORF">CYFUS_007913</name>
</gene>
<dbReference type="GO" id="GO:0071949">
    <property type="term" value="F:FAD binding"/>
    <property type="evidence" value="ECO:0007669"/>
    <property type="project" value="InterPro"/>
</dbReference>
<accession>A0A250JEW3</accession>
<dbReference type="GO" id="GO:0005504">
    <property type="term" value="F:fatty acid binding"/>
    <property type="evidence" value="ECO:0007669"/>
    <property type="project" value="TreeGrafter"/>
</dbReference>
<evidence type="ECO:0000256" key="1">
    <source>
        <dbReference type="ARBA" id="ARBA00001974"/>
    </source>
</evidence>
<keyword evidence="3" id="KW-0285">Flavoprotein</keyword>
<dbReference type="AlphaFoldDB" id="A0A250JEW3"/>
<dbReference type="InterPro" id="IPR009100">
    <property type="entry name" value="AcylCoA_DH/oxidase_NM_dom_sf"/>
</dbReference>
<evidence type="ECO:0000259" key="8">
    <source>
        <dbReference type="Pfam" id="PF22924"/>
    </source>
</evidence>
<dbReference type="InterPro" id="IPR046373">
    <property type="entry name" value="Acyl-CoA_Oxase/DH_mid-dom_sf"/>
</dbReference>
<dbReference type="EMBL" id="CP022098">
    <property type="protein sequence ID" value="ATB42435.1"/>
    <property type="molecule type" value="Genomic_DNA"/>
</dbReference>
<dbReference type="FunFam" id="2.40.110.10:FF:000005">
    <property type="entry name" value="Acyl-coenzyme A oxidase"/>
    <property type="match status" value="1"/>
</dbReference>
<proteinExistence type="inferred from homology"/>
<evidence type="ECO:0000259" key="6">
    <source>
        <dbReference type="Pfam" id="PF01756"/>
    </source>
</evidence>
<reference evidence="9 10" key="1">
    <citation type="submission" date="2017-06" db="EMBL/GenBank/DDBJ databases">
        <title>Sequencing and comparative analysis of myxobacterial genomes.</title>
        <authorList>
            <person name="Rupp O."/>
            <person name="Goesmann A."/>
            <person name="Sogaard-Andersen L."/>
        </authorList>
    </citation>
    <scope>NUCLEOTIDE SEQUENCE [LARGE SCALE GENOMIC DNA]</scope>
    <source>
        <strain evidence="9 10">DSM 52655</strain>
    </source>
</reference>
<evidence type="ECO:0000259" key="7">
    <source>
        <dbReference type="Pfam" id="PF02770"/>
    </source>
</evidence>
<keyword evidence="4" id="KW-0274">FAD</keyword>
<dbReference type="PANTHER" id="PTHR10909">
    <property type="entry name" value="ELECTRON TRANSPORT OXIDOREDUCTASE"/>
    <property type="match status" value="1"/>
</dbReference>